<protein>
    <recommendedName>
        <fullName evidence="11">Caspase family p20 domain-containing protein</fullName>
    </recommendedName>
</protein>
<dbReference type="PANTHER" id="PTHR43294">
    <property type="entry name" value="SODIUM/POTASSIUM-TRANSPORTING ATPASE SUBUNIT ALPHA"/>
    <property type="match status" value="1"/>
</dbReference>
<feature type="transmembrane region" description="Helical" evidence="10">
    <location>
        <begin position="854"/>
        <end position="875"/>
    </location>
</feature>
<evidence type="ECO:0000256" key="2">
    <source>
        <dbReference type="ARBA" id="ARBA00022475"/>
    </source>
</evidence>
<keyword evidence="6" id="KW-1278">Translocase</keyword>
<feature type="transmembrane region" description="Helical" evidence="10">
    <location>
        <begin position="127"/>
        <end position="153"/>
    </location>
</feature>
<dbReference type="InterPro" id="IPR008250">
    <property type="entry name" value="ATPase_P-typ_transduc_dom_A_sf"/>
</dbReference>
<dbReference type="Pfam" id="PF00689">
    <property type="entry name" value="Cation_ATPase_C"/>
    <property type="match status" value="1"/>
</dbReference>
<dbReference type="InterPro" id="IPR006068">
    <property type="entry name" value="ATPase_P-typ_cation-transptr_C"/>
</dbReference>
<dbReference type="Proteomes" id="UP001479436">
    <property type="component" value="Unassembled WGS sequence"/>
</dbReference>
<dbReference type="SMART" id="SM00831">
    <property type="entry name" value="Cation_ATPase_N"/>
    <property type="match status" value="1"/>
</dbReference>
<evidence type="ECO:0000256" key="3">
    <source>
        <dbReference type="ARBA" id="ARBA00022692"/>
    </source>
</evidence>
<evidence type="ECO:0000256" key="6">
    <source>
        <dbReference type="ARBA" id="ARBA00022967"/>
    </source>
</evidence>
<evidence type="ECO:0000256" key="5">
    <source>
        <dbReference type="ARBA" id="ARBA00022840"/>
    </source>
</evidence>
<feature type="compositionally biased region" description="Polar residues" evidence="9">
    <location>
        <begin position="15"/>
        <end position="31"/>
    </location>
</feature>
<evidence type="ECO:0000256" key="7">
    <source>
        <dbReference type="ARBA" id="ARBA00022989"/>
    </source>
</evidence>
<keyword evidence="2" id="KW-1003">Cell membrane</keyword>
<dbReference type="InterPro" id="IPR050510">
    <property type="entry name" value="Cation_transp_ATPase_P-type"/>
</dbReference>
<feature type="transmembrane region" description="Helical" evidence="10">
    <location>
        <begin position="326"/>
        <end position="348"/>
    </location>
</feature>
<dbReference type="SUPFAM" id="SSF81660">
    <property type="entry name" value="Metal cation-transporting ATPase, ATP-binding domain N"/>
    <property type="match status" value="1"/>
</dbReference>
<keyword evidence="13" id="KW-1185">Reference proteome</keyword>
<dbReference type="InterPro" id="IPR018303">
    <property type="entry name" value="ATPase_P-typ_P_site"/>
</dbReference>
<feature type="transmembrane region" description="Helical" evidence="10">
    <location>
        <begin position="1045"/>
        <end position="1061"/>
    </location>
</feature>
<proteinExistence type="predicted"/>
<feature type="domain" description="Caspase family p20" evidence="11">
    <location>
        <begin position="15"/>
        <end position="89"/>
    </location>
</feature>
<dbReference type="InterPro" id="IPR001757">
    <property type="entry name" value="P_typ_ATPase"/>
</dbReference>
<dbReference type="EMBL" id="JASJQH010006927">
    <property type="protein sequence ID" value="KAK9723283.1"/>
    <property type="molecule type" value="Genomic_DNA"/>
</dbReference>
<feature type="transmembrane region" description="Helical" evidence="10">
    <location>
        <begin position="826"/>
        <end position="848"/>
    </location>
</feature>
<dbReference type="SFLD" id="SFLDF00027">
    <property type="entry name" value="p-type_atpase"/>
    <property type="match status" value="1"/>
</dbReference>
<organism evidence="12 13">
    <name type="scientific">Basidiobolus ranarum</name>
    <dbReference type="NCBI Taxonomy" id="34480"/>
    <lineage>
        <taxon>Eukaryota</taxon>
        <taxon>Fungi</taxon>
        <taxon>Fungi incertae sedis</taxon>
        <taxon>Zoopagomycota</taxon>
        <taxon>Entomophthoromycotina</taxon>
        <taxon>Basidiobolomycetes</taxon>
        <taxon>Basidiobolales</taxon>
        <taxon>Basidiobolaceae</taxon>
        <taxon>Basidiobolus</taxon>
    </lineage>
</organism>
<evidence type="ECO:0000256" key="9">
    <source>
        <dbReference type="SAM" id="MobiDB-lite"/>
    </source>
</evidence>
<feature type="transmembrane region" description="Helical" evidence="10">
    <location>
        <begin position="901"/>
        <end position="925"/>
    </location>
</feature>
<evidence type="ECO:0000256" key="8">
    <source>
        <dbReference type="ARBA" id="ARBA00023136"/>
    </source>
</evidence>
<gene>
    <name evidence="12" type="ORF">K7432_002033</name>
</gene>
<dbReference type="InterPro" id="IPR004014">
    <property type="entry name" value="ATPase_P-typ_cation-transptr_N"/>
</dbReference>
<evidence type="ECO:0000313" key="13">
    <source>
        <dbReference type="Proteomes" id="UP001479436"/>
    </source>
</evidence>
<feature type="region of interest" description="Disordered" evidence="9">
    <location>
        <begin position="15"/>
        <end position="34"/>
    </location>
</feature>
<keyword evidence="7 10" id="KW-1133">Transmembrane helix</keyword>
<reference evidence="12 13" key="1">
    <citation type="submission" date="2023-04" db="EMBL/GenBank/DDBJ databases">
        <title>Genome of Basidiobolus ranarum AG-B5.</title>
        <authorList>
            <person name="Stajich J.E."/>
            <person name="Carter-House D."/>
            <person name="Gryganskyi A."/>
        </authorList>
    </citation>
    <scope>NUCLEOTIDE SEQUENCE [LARGE SCALE GENOMIC DNA]</scope>
    <source>
        <strain evidence="12 13">AG-B5</strain>
    </source>
</reference>
<dbReference type="Pfam" id="PF13246">
    <property type="entry name" value="Cation_ATPase"/>
    <property type="match status" value="1"/>
</dbReference>
<dbReference type="SFLD" id="SFLDS00003">
    <property type="entry name" value="Haloacid_Dehalogenase"/>
    <property type="match status" value="1"/>
</dbReference>
<dbReference type="SUPFAM" id="SSF81665">
    <property type="entry name" value="Calcium ATPase, transmembrane domain M"/>
    <property type="match status" value="1"/>
</dbReference>
<evidence type="ECO:0000313" key="12">
    <source>
        <dbReference type="EMBL" id="KAK9723283.1"/>
    </source>
</evidence>
<evidence type="ECO:0000259" key="11">
    <source>
        <dbReference type="PROSITE" id="PS50208"/>
    </source>
</evidence>
<dbReference type="Gene3D" id="3.40.50.1000">
    <property type="entry name" value="HAD superfamily/HAD-like"/>
    <property type="match status" value="1"/>
</dbReference>
<dbReference type="Gene3D" id="2.70.150.10">
    <property type="entry name" value="Calcium-transporting ATPase, cytoplasmic transduction domain A"/>
    <property type="match status" value="1"/>
</dbReference>
<accession>A0ABR2W8H5</accession>
<dbReference type="Pfam" id="PF00690">
    <property type="entry name" value="Cation_ATPase_N"/>
    <property type="match status" value="1"/>
</dbReference>
<dbReference type="Gene3D" id="3.40.1110.10">
    <property type="entry name" value="Calcium-transporting ATPase, cytoplasmic domain N"/>
    <property type="match status" value="1"/>
</dbReference>
<keyword evidence="3 10" id="KW-0812">Transmembrane</keyword>
<feature type="transmembrane region" description="Helical" evidence="10">
    <location>
        <begin position="165"/>
        <end position="183"/>
    </location>
</feature>
<dbReference type="SUPFAM" id="SSF56784">
    <property type="entry name" value="HAD-like"/>
    <property type="match status" value="1"/>
</dbReference>
<feature type="transmembrane region" description="Helical" evidence="10">
    <location>
        <begin position="363"/>
        <end position="391"/>
    </location>
</feature>
<dbReference type="InterPro" id="IPR023214">
    <property type="entry name" value="HAD_sf"/>
</dbReference>
<dbReference type="PANTHER" id="PTHR43294:SF21">
    <property type="entry name" value="CATION TRANSPORTING ATPASE"/>
    <property type="match status" value="1"/>
</dbReference>
<dbReference type="InterPro" id="IPR036412">
    <property type="entry name" value="HAD-like_sf"/>
</dbReference>
<feature type="transmembrane region" description="Helical" evidence="10">
    <location>
        <begin position="1012"/>
        <end position="1033"/>
    </location>
</feature>
<dbReference type="PROSITE" id="PS00154">
    <property type="entry name" value="ATPASE_E1_E2"/>
    <property type="match status" value="1"/>
</dbReference>
<name>A0ABR2W8H5_9FUNG</name>
<dbReference type="SFLD" id="SFLDG00002">
    <property type="entry name" value="C1.7:_P-type_atpase_like"/>
    <property type="match status" value="1"/>
</dbReference>
<comment type="caution">
    <text evidence="12">The sequence shown here is derived from an EMBL/GenBank/DDBJ whole genome shotgun (WGS) entry which is preliminary data.</text>
</comment>
<keyword evidence="4" id="KW-0547">Nucleotide-binding</keyword>
<dbReference type="InterPro" id="IPR023298">
    <property type="entry name" value="ATPase_P-typ_TM_dom_sf"/>
</dbReference>
<sequence length="1082" mass="120179">MAPNDLELGEAKSRIQFSNAQVSPAPQSQIPTRIGSDNDAIALPIAFRTLSLRVTDSKKISPEEEGPKDDTEYFASLDYHKLSTDNICVRFGTVQDLGLDSIAAKKRLDRNGHNTLHQPSPSYIKKLLRYVFGGFCSVLWIGVMTFFLCAYPPVSTTGFNVTNFALAFLIIIVIFFQASFSAFQDWSTSRVMKSILNMIPAECLVLRDGSPQKMPASDLVVGDIVLLKLGNKVPADIRLLKISNDMKFDRSVLTGESEAIEGSVDNTDENFLESRNMALMGTHVVNGSGAGVVVMTGGNTVMGRISKLTSAKGEKKPLIQREIDRFVKIIVSLTVCLAGTMALTWGVWLRKDHYDFMNTSQLLVNLMGCVVAFIPEGMPVGVALALSMIAVRMKQNNILPKALTTVETLGCVNVICSDKTGTLTQNKMFVTSVGFFDKESNSDECRNTIVREPTTNEAKAYRQLQFASLLCNNATFDHTTMDRPVADRLVNGDATDCALLRFAEQITPSADIFPNFERVFDIPFNSKNKWMLSMFEASGDHQVMEQVYGKTEESLILVKGAPDVLLPRCRFAMSAETGEDVELTLEASLALETIQKKWSSNGQRVLVLCRRFYTAKCPRNTNGFQDEIISDAVRDLTIIGLVGIMDPPRPETKHTVESCRKAGARFFMVTGDFGLTAAAIAREIGIFTGLREPDVFDNVVNIDERDLETKFGSVTSLLLTGTDIQKLGNSDWDRVCRYEEIVFARTTPEQKLKIVTEFQKRDFIVAVTGDGVNDAPALKAADVGVAVVSGSDVAIEAADLVLLDKFDSITEAIRLGRLVFQNLQKVIGYLLPAGSWSEIWPVLINMFFGTPLPLSSFLMIIICCFTDLFPCLSLIMEREEYDLLALPPRNAKKEHLINAKIYLQSYIFMGSLMTICSEAMFFTYFKEVSGYSWYDLAFTYGPPSGKTFAFPDGVTTEMYNDSSSSWNAMVNNGQCVTFITLVLLQWGNILSIRNRRLSILQADPIRPNRRNLWIFVGCFCSLIMAIFVTETPFINTLFNTAPVPIKYWLIPLPLALGILFADEIRKLLVRTFPNGIIAKVAW</sequence>
<dbReference type="PROSITE" id="PS50208">
    <property type="entry name" value="CASPASE_P20"/>
    <property type="match status" value="1"/>
</dbReference>
<dbReference type="InterPro" id="IPR044492">
    <property type="entry name" value="P_typ_ATPase_HD_dom"/>
</dbReference>
<feature type="transmembrane region" description="Helical" evidence="10">
    <location>
        <begin position="968"/>
        <end position="991"/>
    </location>
</feature>
<evidence type="ECO:0000256" key="4">
    <source>
        <dbReference type="ARBA" id="ARBA00022741"/>
    </source>
</evidence>
<dbReference type="InterPro" id="IPR059000">
    <property type="entry name" value="ATPase_P-type_domA"/>
</dbReference>
<evidence type="ECO:0000256" key="10">
    <source>
        <dbReference type="SAM" id="Phobius"/>
    </source>
</evidence>
<keyword evidence="8 10" id="KW-0472">Membrane</keyword>
<dbReference type="NCBIfam" id="TIGR01494">
    <property type="entry name" value="ATPase_P-type"/>
    <property type="match status" value="2"/>
</dbReference>
<comment type="subcellular location">
    <subcellularLocation>
        <location evidence="1">Cell membrane</location>
        <topology evidence="1">Multi-pass membrane protein</topology>
    </subcellularLocation>
</comment>
<dbReference type="InterPro" id="IPR023299">
    <property type="entry name" value="ATPase_P-typ_cyto_dom_N"/>
</dbReference>
<evidence type="ECO:0000256" key="1">
    <source>
        <dbReference type="ARBA" id="ARBA00004651"/>
    </source>
</evidence>
<keyword evidence="5" id="KW-0067">ATP-binding</keyword>
<dbReference type="InterPro" id="IPR001309">
    <property type="entry name" value="Pept_C14_p20"/>
</dbReference>
<dbReference type="PRINTS" id="PR00121">
    <property type="entry name" value="NAKATPASE"/>
</dbReference>
<dbReference type="SUPFAM" id="SSF81653">
    <property type="entry name" value="Calcium ATPase, transduction domain A"/>
    <property type="match status" value="1"/>
</dbReference>
<dbReference type="Pfam" id="PF00122">
    <property type="entry name" value="E1-E2_ATPase"/>
    <property type="match status" value="1"/>
</dbReference>
<dbReference type="PRINTS" id="PR00119">
    <property type="entry name" value="CATATPASE"/>
</dbReference>
<dbReference type="Gene3D" id="1.20.1110.10">
    <property type="entry name" value="Calcium-transporting ATPase, transmembrane domain"/>
    <property type="match status" value="1"/>
</dbReference>